<evidence type="ECO:0000259" key="1">
    <source>
        <dbReference type="Pfam" id="PF08818"/>
    </source>
</evidence>
<evidence type="ECO:0000313" key="2">
    <source>
        <dbReference type="EMBL" id="QQL51074.1"/>
    </source>
</evidence>
<reference evidence="2 3" key="1">
    <citation type="submission" date="2020-12" db="EMBL/GenBank/DDBJ databases">
        <title>HMF7856_wgs.fasta genome submission.</title>
        <authorList>
            <person name="Kang H."/>
            <person name="Kim H."/>
            <person name="Joh K."/>
        </authorList>
    </citation>
    <scope>NUCLEOTIDE SEQUENCE [LARGE SCALE GENOMIC DNA]</scope>
    <source>
        <strain evidence="2 3">HMF7856</strain>
    </source>
</reference>
<dbReference type="Pfam" id="PF08818">
    <property type="entry name" value="DUF1801"/>
    <property type="match status" value="1"/>
</dbReference>
<dbReference type="SUPFAM" id="SSF159888">
    <property type="entry name" value="YdhG-like"/>
    <property type="match status" value="1"/>
</dbReference>
<dbReference type="EMBL" id="CP066775">
    <property type="protein sequence ID" value="QQL51074.1"/>
    <property type="molecule type" value="Genomic_DNA"/>
</dbReference>
<feature type="domain" description="YdhG-like" evidence="1">
    <location>
        <begin position="19"/>
        <end position="110"/>
    </location>
</feature>
<keyword evidence="3" id="KW-1185">Reference proteome</keyword>
<dbReference type="RefSeq" id="WP_157523647.1">
    <property type="nucleotide sequence ID" value="NZ_CP066775.1"/>
</dbReference>
<protein>
    <submittedName>
        <fullName evidence="2">DUF1801 domain-containing protein</fullName>
    </submittedName>
</protein>
<proteinExistence type="predicted"/>
<dbReference type="Gene3D" id="3.90.1150.200">
    <property type="match status" value="1"/>
</dbReference>
<organism evidence="2 3">
    <name type="scientific">Mucilaginibacter ginkgonis</name>
    <dbReference type="NCBI Taxonomy" id="2682091"/>
    <lineage>
        <taxon>Bacteria</taxon>
        <taxon>Pseudomonadati</taxon>
        <taxon>Bacteroidota</taxon>
        <taxon>Sphingobacteriia</taxon>
        <taxon>Sphingobacteriales</taxon>
        <taxon>Sphingobacteriaceae</taxon>
        <taxon>Mucilaginibacter</taxon>
    </lineage>
</organism>
<name>A0A6I4IMU8_9SPHI</name>
<accession>A0A6I4IMU8</accession>
<dbReference type="Proteomes" id="UP000429232">
    <property type="component" value="Chromosome"/>
</dbReference>
<dbReference type="AlphaFoldDB" id="A0A6I4IMU8"/>
<gene>
    <name evidence="2" type="ORF">GO620_006390</name>
</gene>
<dbReference type="KEGG" id="mgik:GO620_006390"/>
<dbReference type="InterPro" id="IPR014922">
    <property type="entry name" value="YdhG-like"/>
</dbReference>
<evidence type="ECO:0000313" key="3">
    <source>
        <dbReference type="Proteomes" id="UP000429232"/>
    </source>
</evidence>
<sequence length="119" mass="13180">MSQQTVIDQYTANAPLQFQDALKNICQVIRETVPGADESITYQIPTFKVDGKAVGGFGFFSKHCTYFPFSGSLLANFKTELAGYSQTKSGVHFTPDKPIPDELVKQLVKAKLLFNAKQE</sequence>